<name>A0ABP1CMT1_9APHY</name>
<dbReference type="Proteomes" id="UP001497453">
    <property type="component" value="Chromosome 1"/>
</dbReference>
<dbReference type="EMBL" id="OZ037944">
    <property type="protein sequence ID" value="CAL1697022.1"/>
    <property type="molecule type" value="Genomic_DNA"/>
</dbReference>
<protein>
    <submittedName>
        <fullName evidence="1">Uncharacterized protein</fullName>
    </submittedName>
</protein>
<sequence length="137" mass="15259">MQGRVSSVLNAAGKRSASWRFRAPTCQVRAAICVTPLRVPGAFGIQPSPPQPSIGGRIRREPFQHQLSINLSEASWIKLSKCYAIFDLIVTDIPAVGWGAKYLSMSRNPWAMLRIRTLALSAWKLRIHFGSTYGFFP</sequence>
<evidence type="ECO:0000313" key="1">
    <source>
        <dbReference type="EMBL" id="CAL1697022.1"/>
    </source>
</evidence>
<gene>
    <name evidence="1" type="ORF">GFSPODELE1_LOCUS1445</name>
</gene>
<organism evidence="1 2">
    <name type="scientific">Somion occarium</name>
    <dbReference type="NCBI Taxonomy" id="3059160"/>
    <lineage>
        <taxon>Eukaryota</taxon>
        <taxon>Fungi</taxon>
        <taxon>Dikarya</taxon>
        <taxon>Basidiomycota</taxon>
        <taxon>Agaricomycotina</taxon>
        <taxon>Agaricomycetes</taxon>
        <taxon>Polyporales</taxon>
        <taxon>Cerrenaceae</taxon>
        <taxon>Somion</taxon>
    </lineage>
</organism>
<accession>A0ABP1CMT1</accession>
<evidence type="ECO:0000313" key="2">
    <source>
        <dbReference type="Proteomes" id="UP001497453"/>
    </source>
</evidence>
<reference evidence="2" key="1">
    <citation type="submission" date="2024-04" db="EMBL/GenBank/DDBJ databases">
        <authorList>
            <person name="Shaw F."/>
            <person name="Minotto A."/>
        </authorList>
    </citation>
    <scope>NUCLEOTIDE SEQUENCE [LARGE SCALE GENOMIC DNA]</scope>
</reference>
<keyword evidence="2" id="KW-1185">Reference proteome</keyword>
<proteinExistence type="predicted"/>